<dbReference type="GeneID" id="36133443"/>
<keyword evidence="1" id="KW-1133">Transmembrane helix</keyword>
<dbReference type="EMBL" id="FQ670179">
    <property type="protein sequence ID" value="CBY82820.1"/>
    <property type="molecule type" value="Genomic_DNA"/>
</dbReference>
<dbReference type="Proteomes" id="UP000007934">
    <property type="component" value="Chromosome"/>
</dbReference>
<evidence type="ECO:0000256" key="1">
    <source>
        <dbReference type="SAM" id="Phobius"/>
    </source>
</evidence>
<dbReference type="RefSeq" id="WP_013469186.1">
    <property type="nucleotide sequence ID" value="NC_014810.2"/>
</dbReference>
<sequence>MACKFCPKIKGSDLLFVLVAGIAFYGVYTYQMRQVEKETETQRAQAFKKLQEACVLQHNKEACQKVFPGKGP</sequence>
<evidence type="ECO:0000313" key="3">
    <source>
        <dbReference type="Proteomes" id="UP000007934"/>
    </source>
</evidence>
<dbReference type="KEGG" id="hfe:HFELIS_07360"/>
<evidence type="ECO:0000313" key="2">
    <source>
        <dbReference type="EMBL" id="CBY82820.1"/>
    </source>
</evidence>
<reference evidence="2 3" key="1">
    <citation type="journal article" date="2011" name="Genome Biol. Evol.">
        <title>Comparative whole genome sequence analysis of the carcinogenic bacterial model pathogen Helicobacter felis.</title>
        <authorList>
            <person name="Arnold I.C."/>
            <person name="Zigova Z."/>
            <person name="Holden M."/>
            <person name="Lawley T.D."/>
            <person name="Rad R."/>
            <person name="Dougan G."/>
            <person name="Falkow S."/>
            <person name="Bentley S.D."/>
            <person name="Muller A."/>
        </authorList>
    </citation>
    <scope>NUCLEOTIDE SEQUENCE [LARGE SCALE GENOMIC DNA]</scope>
    <source>
        <strain evidence="3">ATCC 49179 / CCUG 28539 / NCTC 12436 / CS1</strain>
    </source>
</reference>
<proteinExistence type="predicted"/>
<protein>
    <submittedName>
        <fullName evidence="2">Uncharacterized protein</fullName>
    </submittedName>
</protein>
<keyword evidence="1" id="KW-0812">Transmembrane</keyword>
<accession>E7AB60</accession>
<dbReference type="HOGENOM" id="CLU_189067_0_0_7"/>
<name>E7AB60_HELFC</name>
<dbReference type="STRING" id="936155.HFELIS_07360"/>
<gene>
    <name evidence="2" type="ordered locus">Hfelis_07360</name>
</gene>
<dbReference type="AlphaFoldDB" id="E7AB60"/>
<feature type="transmembrane region" description="Helical" evidence="1">
    <location>
        <begin position="12"/>
        <end position="30"/>
    </location>
</feature>
<keyword evidence="1" id="KW-0472">Membrane</keyword>
<dbReference type="OrthoDB" id="5329265at2"/>
<keyword evidence="3" id="KW-1185">Reference proteome</keyword>
<organism evidence="2 3">
    <name type="scientific">Helicobacter felis (strain ATCC 49179 / CCUG 28539 / NCTC 12436 / CS1)</name>
    <dbReference type="NCBI Taxonomy" id="936155"/>
    <lineage>
        <taxon>Bacteria</taxon>
        <taxon>Pseudomonadati</taxon>
        <taxon>Campylobacterota</taxon>
        <taxon>Epsilonproteobacteria</taxon>
        <taxon>Campylobacterales</taxon>
        <taxon>Helicobacteraceae</taxon>
        <taxon>Helicobacter</taxon>
    </lineage>
</organism>